<reference evidence="2 3" key="1">
    <citation type="submission" date="2019-02" db="EMBL/GenBank/DDBJ databases">
        <title>Deep-cultivation of Planctomycetes and their phenomic and genomic characterization uncovers novel biology.</title>
        <authorList>
            <person name="Wiegand S."/>
            <person name="Jogler M."/>
            <person name="Boedeker C."/>
            <person name="Pinto D."/>
            <person name="Vollmers J."/>
            <person name="Rivas-Marin E."/>
            <person name="Kohn T."/>
            <person name="Peeters S.H."/>
            <person name="Heuer A."/>
            <person name="Rast P."/>
            <person name="Oberbeckmann S."/>
            <person name="Bunk B."/>
            <person name="Jeske O."/>
            <person name="Meyerdierks A."/>
            <person name="Storesund J.E."/>
            <person name="Kallscheuer N."/>
            <person name="Luecker S."/>
            <person name="Lage O.M."/>
            <person name="Pohl T."/>
            <person name="Merkel B.J."/>
            <person name="Hornburger P."/>
            <person name="Mueller R.-W."/>
            <person name="Bruemmer F."/>
            <person name="Labrenz M."/>
            <person name="Spormann A.M."/>
            <person name="Op Den Camp H."/>
            <person name="Overmann J."/>
            <person name="Amann R."/>
            <person name="Jetten M.S.M."/>
            <person name="Mascher T."/>
            <person name="Medema M.H."/>
            <person name="Devos D.P."/>
            <person name="Kaster A.-K."/>
            <person name="Ovreas L."/>
            <person name="Rohde M."/>
            <person name="Galperin M.Y."/>
            <person name="Jogler C."/>
        </authorList>
    </citation>
    <scope>NUCLEOTIDE SEQUENCE [LARGE SCALE GENOMIC DNA]</scope>
    <source>
        <strain evidence="2 3">Enr8</strain>
    </source>
</reference>
<gene>
    <name evidence="2" type="ORF">Enr8_21330</name>
</gene>
<organism evidence="2 3">
    <name type="scientific">Blastopirellula retiformator</name>
    <dbReference type="NCBI Taxonomy" id="2527970"/>
    <lineage>
        <taxon>Bacteria</taxon>
        <taxon>Pseudomonadati</taxon>
        <taxon>Planctomycetota</taxon>
        <taxon>Planctomycetia</taxon>
        <taxon>Pirellulales</taxon>
        <taxon>Pirellulaceae</taxon>
        <taxon>Blastopirellula</taxon>
    </lineage>
</organism>
<dbReference type="EMBL" id="SJPF01000002">
    <property type="protein sequence ID" value="TWT34720.1"/>
    <property type="molecule type" value="Genomic_DNA"/>
</dbReference>
<proteinExistence type="predicted"/>
<dbReference type="Proteomes" id="UP000318878">
    <property type="component" value="Unassembled WGS sequence"/>
</dbReference>
<sequence length="87" mass="9740">MFLRLKDKVNTGHYSSRTSGNVTVLDIGFDGDVEALAKLIDFGEVEEVSVEQRTIKLKSVSLPRSQETEQAEQDEFFKPSGKDDFGK</sequence>
<feature type="compositionally biased region" description="Basic and acidic residues" evidence="1">
    <location>
        <begin position="75"/>
        <end position="87"/>
    </location>
</feature>
<keyword evidence="3" id="KW-1185">Reference proteome</keyword>
<name>A0A5C5V9L7_9BACT</name>
<feature type="region of interest" description="Disordered" evidence="1">
    <location>
        <begin position="62"/>
        <end position="87"/>
    </location>
</feature>
<evidence type="ECO:0000313" key="3">
    <source>
        <dbReference type="Proteomes" id="UP000318878"/>
    </source>
</evidence>
<accession>A0A5C5V9L7</accession>
<protein>
    <submittedName>
        <fullName evidence="2">Uncharacterized protein</fullName>
    </submittedName>
</protein>
<evidence type="ECO:0000256" key="1">
    <source>
        <dbReference type="SAM" id="MobiDB-lite"/>
    </source>
</evidence>
<comment type="caution">
    <text evidence="2">The sequence shown here is derived from an EMBL/GenBank/DDBJ whole genome shotgun (WGS) entry which is preliminary data.</text>
</comment>
<evidence type="ECO:0000313" key="2">
    <source>
        <dbReference type="EMBL" id="TWT34720.1"/>
    </source>
</evidence>
<dbReference type="AlphaFoldDB" id="A0A5C5V9L7"/>